<name>A0A8T1QWU0_CARIL</name>
<keyword evidence="2" id="KW-1185">Reference proteome</keyword>
<organism evidence="1 2">
    <name type="scientific">Carya illinoinensis</name>
    <name type="common">Pecan</name>
    <dbReference type="NCBI Taxonomy" id="32201"/>
    <lineage>
        <taxon>Eukaryota</taxon>
        <taxon>Viridiplantae</taxon>
        <taxon>Streptophyta</taxon>
        <taxon>Embryophyta</taxon>
        <taxon>Tracheophyta</taxon>
        <taxon>Spermatophyta</taxon>
        <taxon>Magnoliopsida</taxon>
        <taxon>eudicotyledons</taxon>
        <taxon>Gunneridae</taxon>
        <taxon>Pentapetalae</taxon>
        <taxon>rosids</taxon>
        <taxon>fabids</taxon>
        <taxon>Fagales</taxon>
        <taxon>Juglandaceae</taxon>
        <taxon>Carya</taxon>
    </lineage>
</organism>
<proteinExistence type="predicted"/>
<reference evidence="1" key="1">
    <citation type="submission" date="2020-12" db="EMBL/GenBank/DDBJ databases">
        <title>WGS assembly of Carya illinoinensis cv. Pawnee.</title>
        <authorList>
            <person name="Platts A."/>
            <person name="Shu S."/>
            <person name="Wright S."/>
            <person name="Barry K."/>
            <person name="Edger P."/>
            <person name="Pires J.C."/>
            <person name="Schmutz J."/>
        </authorList>
    </citation>
    <scope>NUCLEOTIDE SEQUENCE</scope>
    <source>
        <tissue evidence="1">Leaf</tissue>
    </source>
</reference>
<dbReference type="EMBL" id="CM031812">
    <property type="protein sequence ID" value="KAG6658603.1"/>
    <property type="molecule type" value="Genomic_DNA"/>
</dbReference>
<protein>
    <submittedName>
        <fullName evidence="1">Uncharacterized protein</fullName>
    </submittedName>
</protein>
<evidence type="ECO:0000313" key="1">
    <source>
        <dbReference type="EMBL" id="KAG6658603.1"/>
    </source>
</evidence>
<gene>
    <name evidence="1" type="ORF">CIPAW_04G173200</name>
</gene>
<evidence type="ECO:0000313" key="2">
    <source>
        <dbReference type="Proteomes" id="UP000811609"/>
    </source>
</evidence>
<dbReference type="Proteomes" id="UP000811609">
    <property type="component" value="Chromosome 4"/>
</dbReference>
<dbReference type="AlphaFoldDB" id="A0A8T1QWU0"/>
<accession>A0A8T1QWU0</accession>
<sequence>MILCLVRFKIWTITMLVIAYHPNYYLYWKYVAFHQTGVAYSKHMMQLYTYQGGNDIRHLEVFRGLELKRNRKELLRQLLFVGLKHEEMAHN</sequence>
<comment type="caution">
    <text evidence="1">The sequence shown here is derived from an EMBL/GenBank/DDBJ whole genome shotgun (WGS) entry which is preliminary data.</text>
</comment>